<reference evidence="2 3" key="1">
    <citation type="submission" date="2020-04" db="EMBL/GenBank/DDBJ databases">
        <title>Novel species.</title>
        <authorList>
            <person name="Teo W.F.A."/>
            <person name="Lipun K."/>
            <person name="Srisuk N."/>
            <person name="Duangmal K."/>
        </authorList>
    </citation>
    <scope>NUCLEOTIDE SEQUENCE [LARGE SCALE GENOMIC DNA]</scope>
    <source>
        <strain evidence="2 3">K13G38</strain>
    </source>
</reference>
<comment type="caution">
    <text evidence="2">The sequence shown here is derived from an EMBL/GenBank/DDBJ whole genome shotgun (WGS) entry which is preliminary data.</text>
</comment>
<evidence type="ECO:0000256" key="1">
    <source>
        <dbReference type="SAM" id="MobiDB-lite"/>
    </source>
</evidence>
<evidence type="ECO:0000313" key="2">
    <source>
        <dbReference type="EMBL" id="NKQ54409.1"/>
    </source>
</evidence>
<protein>
    <submittedName>
        <fullName evidence="2">DUF3987 domain-containing protein</fullName>
    </submittedName>
</protein>
<evidence type="ECO:0000313" key="3">
    <source>
        <dbReference type="Proteomes" id="UP000715441"/>
    </source>
</evidence>
<sequence>MSHPARTLRALPTIAASATTDVAEAEAITQVAQARAELPTLDETALDCYLGHLVSKLDATTEADPVAVLASLLCAAGVHLGQGPHVRAGDDPHPLLVWPLIVGRTSSGRKGTSWSTARRLLDAADTEFNRANIKSGLSSGEGLAERFAIKEDEDPADAEGRDLRLMVMEAEWGGVMAKMRREGNSLSAILRSAWEGGDLSTLTVTARVAPNSHVGILAHITPQEFRAKVSDSDLAGGTYNRFLPLAVARSKFLPFSQGADPDVLRQLGGELADRLAAGAKLGTLGFTGEAAELWRALYIRFSTDTNERPQVEQFISRAVPNCLRIAAIHAALDGEPVIHPAHLHAAAALVRYSIDTARAIFTDTQTPARLVAWIAEAGPGGRTKKEITTGFFGGHTKAQQINAMLAQLADARLINRATRPRADGKPGRGTEIYTARAPDGANTANLRT</sequence>
<accession>A0ABX1J456</accession>
<organism evidence="2 3">
    <name type="scientific">Amycolatopsis acididurans</name>
    <dbReference type="NCBI Taxonomy" id="2724524"/>
    <lineage>
        <taxon>Bacteria</taxon>
        <taxon>Bacillati</taxon>
        <taxon>Actinomycetota</taxon>
        <taxon>Actinomycetes</taxon>
        <taxon>Pseudonocardiales</taxon>
        <taxon>Pseudonocardiaceae</taxon>
        <taxon>Amycolatopsis</taxon>
    </lineage>
</organism>
<dbReference type="Proteomes" id="UP000715441">
    <property type="component" value="Unassembled WGS sequence"/>
</dbReference>
<gene>
    <name evidence="2" type="ORF">HFP15_16120</name>
</gene>
<feature type="region of interest" description="Disordered" evidence="1">
    <location>
        <begin position="419"/>
        <end position="448"/>
    </location>
</feature>
<dbReference type="Pfam" id="PF13148">
    <property type="entry name" value="DUF3987"/>
    <property type="match status" value="1"/>
</dbReference>
<keyword evidence="3" id="KW-1185">Reference proteome</keyword>
<dbReference type="EMBL" id="JAAXLS010000009">
    <property type="protein sequence ID" value="NKQ54409.1"/>
    <property type="molecule type" value="Genomic_DNA"/>
</dbReference>
<name>A0ABX1J456_9PSEU</name>
<proteinExistence type="predicted"/>
<dbReference type="RefSeq" id="WP_168516283.1">
    <property type="nucleotide sequence ID" value="NZ_JAAXLS010000009.1"/>
</dbReference>
<dbReference type="InterPro" id="IPR025048">
    <property type="entry name" value="DUF3987"/>
</dbReference>